<organism evidence="3 4">
    <name type="scientific">Amycolatopsis minnesotensis</name>
    <dbReference type="NCBI Taxonomy" id="337894"/>
    <lineage>
        <taxon>Bacteria</taxon>
        <taxon>Bacillati</taxon>
        <taxon>Actinomycetota</taxon>
        <taxon>Actinomycetes</taxon>
        <taxon>Pseudonocardiales</taxon>
        <taxon>Pseudonocardiaceae</taxon>
        <taxon>Amycolatopsis</taxon>
    </lineage>
</organism>
<evidence type="ECO:0000313" key="4">
    <source>
        <dbReference type="Proteomes" id="UP001501116"/>
    </source>
</evidence>
<gene>
    <name evidence="3" type="ORF">GCM10009754_67010</name>
</gene>
<dbReference type="PIRSF" id="PIRSF026631">
    <property type="entry name" value="UCP026631"/>
    <property type="match status" value="1"/>
</dbReference>
<proteinExistence type="predicted"/>
<evidence type="ECO:0000256" key="1">
    <source>
        <dbReference type="SAM" id="Phobius"/>
    </source>
</evidence>
<protein>
    <recommendedName>
        <fullName evidence="2">YdbS-like PH domain-containing protein</fullName>
    </recommendedName>
</protein>
<keyword evidence="1" id="KW-1133">Transmembrane helix</keyword>
<feature type="transmembrane region" description="Helical" evidence="1">
    <location>
        <begin position="54"/>
        <end position="74"/>
    </location>
</feature>
<reference evidence="4" key="1">
    <citation type="journal article" date="2019" name="Int. J. Syst. Evol. Microbiol.">
        <title>The Global Catalogue of Microorganisms (GCM) 10K type strain sequencing project: providing services to taxonomists for standard genome sequencing and annotation.</title>
        <authorList>
            <consortium name="The Broad Institute Genomics Platform"/>
            <consortium name="The Broad Institute Genome Sequencing Center for Infectious Disease"/>
            <person name="Wu L."/>
            <person name="Ma J."/>
        </authorList>
    </citation>
    <scope>NUCLEOTIDE SEQUENCE [LARGE SCALE GENOMIC DNA]</scope>
    <source>
        <strain evidence="4">JCM 14545</strain>
    </source>
</reference>
<dbReference type="InterPro" id="IPR005182">
    <property type="entry name" value="YdbS-like_PH"/>
</dbReference>
<dbReference type="RefSeq" id="WP_344428273.1">
    <property type="nucleotide sequence ID" value="NZ_BAAANN010000033.1"/>
</dbReference>
<feature type="transmembrane region" description="Helical" evidence="1">
    <location>
        <begin position="388"/>
        <end position="409"/>
    </location>
</feature>
<accession>A0ABP5DIE8</accession>
<dbReference type="Proteomes" id="UP001501116">
    <property type="component" value="Unassembled WGS sequence"/>
</dbReference>
<feature type="transmembrane region" description="Helical" evidence="1">
    <location>
        <begin position="222"/>
        <end position="246"/>
    </location>
</feature>
<dbReference type="EMBL" id="BAAANN010000033">
    <property type="protein sequence ID" value="GAA1980860.1"/>
    <property type="molecule type" value="Genomic_DNA"/>
</dbReference>
<dbReference type="PANTHER" id="PTHR34473">
    <property type="entry name" value="UPF0699 TRANSMEMBRANE PROTEIN YDBS"/>
    <property type="match status" value="1"/>
</dbReference>
<dbReference type="InterPro" id="IPR014529">
    <property type="entry name" value="UCP026631"/>
</dbReference>
<keyword evidence="4" id="KW-1185">Reference proteome</keyword>
<dbReference type="PANTHER" id="PTHR34473:SF2">
    <property type="entry name" value="UPF0699 TRANSMEMBRANE PROTEIN YDBT"/>
    <property type="match status" value="1"/>
</dbReference>
<feature type="domain" description="YdbS-like PH" evidence="2">
    <location>
        <begin position="75"/>
        <end position="151"/>
    </location>
</feature>
<feature type="transmembrane region" description="Helical" evidence="1">
    <location>
        <begin position="180"/>
        <end position="202"/>
    </location>
</feature>
<feature type="transmembrane region" description="Helical" evidence="1">
    <location>
        <begin position="364"/>
        <end position="382"/>
    </location>
</feature>
<dbReference type="Pfam" id="PF03703">
    <property type="entry name" value="bPH_2"/>
    <property type="match status" value="2"/>
</dbReference>
<comment type="caution">
    <text evidence="3">The sequence shown here is derived from an EMBL/GenBank/DDBJ whole genome shotgun (WGS) entry which is preliminary data.</text>
</comment>
<feature type="transmembrane region" description="Helical" evidence="1">
    <location>
        <begin position="22"/>
        <end position="42"/>
    </location>
</feature>
<evidence type="ECO:0000313" key="3">
    <source>
        <dbReference type="EMBL" id="GAA1980860.1"/>
    </source>
</evidence>
<keyword evidence="1" id="KW-0812">Transmembrane</keyword>
<sequence>MTAEAPPETPEVPWRRLSWRMLAVNAKWLVPPVLSVAVYAVFTGGNLGKEAFTRLGILTGIFVLVLLGETVDVLTTRFRVTGERFELRRGVLARRHKSIPLDRVRRVDVTANPLHRMLGLVVLRVGTGQRQDGEELKLAALRKDEAERLRAGLVTGSGEPRRGAGVLAELRWSWLRYSPLTVTGVLGIAILAGAGIRALEVFGIRPNDVFAWVRGLFGELELWKVLAVLAAGLIVLGVLGCLVAFADEWWGYRFERAEDGAFHVRRGLLTKRNLSLDESRVRGVELVETMLMRSAGAARVDLISSGMDAEPGEGPRLKSVTPAVPAAEANRIVAEIVGESPPPTAEAWLEPHPKAALRRRRLRAVLVVLVPAAVLALVGALVQPVLVAVAAVAAVALVPVALLLAADAYRALGHRVRGRYLVVRAGTADRRTVALRRDGVLAMTIRRSPTQRLSGLATVVVATSAGKGAAYLIRDAGFDGALAVADETVPGLWSPFVRRG</sequence>
<keyword evidence="1" id="KW-0472">Membrane</keyword>
<evidence type="ECO:0000259" key="2">
    <source>
        <dbReference type="Pfam" id="PF03703"/>
    </source>
</evidence>
<name>A0ABP5DIE8_9PSEU</name>
<feature type="domain" description="YdbS-like PH" evidence="2">
    <location>
        <begin position="409"/>
        <end position="474"/>
    </location>
</feature>